<evidence type="ECO:0000259" key="11">
    <source>
        <dbReference type="Pfam" id="PF13191"/>
    </source>
</evidence>
<dbReference type="GO" id="GO:0006270">
    <property type="term" value="P:DNA replication initiation"/>
    <property type="evidence" value="ECO:0007669"/>
    <property type="project" value="TreeGrafter"/>
</dbReference>
<dbReference type="PANTHER" id="PTHR12087:SF0">
    <property type="entry name" value="ORIGIN RECOGNITION COMPLEX SUBUNIT 4"/>
    <property type="match status" value="1"/>
</dbReference>
<dbReference type="Pfam" id="PF13191">
    <property type="entry name" value="AAA_16"/>
    <property type="match status" value="1"/>
</dbReference>
<evidence type="ECO:0000256" key="1">
    <source>
        <dbReference type="ARBA" id="ARBA00004123"/>
    </source>
</evidence>
<dbReference type="Pfam" id="PF14629">
    <property type="entry name" value="ORC4_C"/>
    <property type="match status" value="1"/>
</dbReference>
<evidence type="ECO:0000256" key="3">
    <source>
        <dbReference type="ARBA" id="ARBA00019083"/>
    </source>
</evidence>
<keyword evidence="8 9" id="KW-0539">Nucleus</keyword>
<comment type="caution">
    <text evidence="13">The sequence shown here is derived from an EMBL/GenBank/DDBJ whole genome shotgun (WGS) entry which is preliminary data.</text>
</comment>
<evidence type="ECO:0000259" key="12">
    <source>
        <dbReference type="Pfam" id="PF14629"/>
    </source>
</evidence>
<keyword evidence="7 9" id="KW-0238">DNA-binding</keyword>
<keyword evidence="14" id="KW-1185">Reference proteome</keyword>
<keyword evidence="6" id="KW-0067">ATP-binding</keyword>
<evidence type="ECO:0000256" key="9">
    <source>
        <dbReference type="PIRNR" id="PIRNR007858"/>
    </source>
</evidence>
<protein>
    <recommendedName>
        <fullName evidence="3 9">Origin recognition complex subunit 4</fullName>
    </recommendedName>
</protein>
<evidence type="ECO:0000256" key="4">
    <source>
        <dbReference type="ARBA" id="ARBA00022705"/>
    </source>
</evidence>
<organism evidence="13 14">
    <name type="scientific">Littorina saxatilis</name>
    <dbReference type="NCBI Taxonomy" id="31220"/>
    <lineage>
        <taxon>Eukaryota</taxon>
        <taxon>Metazoa</taxon>
        <taxon>Spiralia</taxon>
        <taxon>Lophotrochozoa</taxon>
        <taxon>Mollusca</taxon>
        <taxon>Gastropoda</taxon>
        <taxon>Caenogastropoda</taxon>
        <taxon>Littorinimorpha</taxon>
        <taxon>Littorinoidea</taxon>
        <taxon>Littorinidae</taxon>
        <taxon>Littorina</taxon>
    </lineage>
</organism>
<comment type="similarity">
    <text evidence="2 9">Belongs to the ORC4 family.</text>
</comment>
<dbReference type="InterPro" id="IPR032705">
    <property type="entry name" value="ORC4_C"/>
</dbReference>
<dbReference type="PIRSF" id="PIRSF007858">
    <property type="entry name" value="ORC4"/>
    <property type="match status" value="1"/>
</dbReference>
<dbReference type="GO" id="GO:0003688">
    <property type="term" value="F:DNA replication origin binding"/>
    <property type="evidence" value="ECO:0007669"/>
    <property type="project" value="TreeGrafter"/>
</dbReference>
<dbReference type="PANTHER" id="PTHR12087">
    <property type="entry name" value="ORIGIN RECOGNITION COMPLEX SUBUNIT 4"/>
    <property type="match status" value="1"/>
</dbReference>
<keyword evidence="5" id="KW-0547">Nucleotide-binding</keyword>
<feature type="domain" description="Origin recognition complex subunit 4 C-terminal" evidence="12">
    <location>
        <begin position="238"/>
        <end position="422"/>
    </location>
</feature>
<dbReference type="GO" id="GO:0005664">
    <property type="term" value="C:nuclear origin of replication recognition complex"/>
    <property type="evidence" value="ECO:0007669"/>
    <property type="project" value="TreeGrafter"/>
</dbReference>
<dbReference type="Proteomes" id="UP001374579">
    <property type="component" value="Unassembled WGS sequence"/>
</dbReference>
<comment type="subcellular location">
    <subcellularLocation>
        <location evidence="1 9">Nucleus</location>
    </subcellularLocation>
</comment>
<evidence type="ECO:0000313" key="13">
    <source>
        <dbReference type="EMBL" id="KAK7092846.1"/>
    </source>
</evidence>
<evidence type="ECO:0000256" key="7">
    <source>
        <dbReference type="ARBA" id="ARBA00023125"/>
    </source>
</evidence>
<sequence>MGKKRASGIGATSKPSKGNSMSEDQLVAVAMVTLRQRLSQSVLPACIHGYEKERKELTDLVQRTVTTGESNSVLVIGHRGTGKSVLVKSVLEKVRETTDAQHNLVTVHLNGLLQTDDRLALKEITRQLQLENSVGDRVFGSFAENLQFLLEALRSGDHGSKAIVLTLDEFDMFAQHRGQTLLYNLFDVCQSAQTPICVIGVTCRFDVVELLEKRVKSRFSHRQIYLFDNVTLDDYVSLCVAYLSLDDTFPDDTYRDRWNAHIQDLVKQETVRNVISRQFSLTTNVRDLILLLTPIICTVNPNHPNITVTDFVEAFQMKYTDCKSSMMHGVSILELCLIIAMKHLTEIYDGEPFNFEMVYSEYLKFAQRRASVQVFDKAVVLKAFEHLLALELIRPMDNSTSRVQKEYRLVTLLLHPTQILEALQKYPSCPTEVKAWAGSAVV</sequence>
<evidence type="ECO:0000256" key="5">
    <source>
        <dbReference type="ARBA" id="ARBA00022741"/>
    </source>
</evidence>
<dbReference type="SUPFAM" id="SSF52540">
    <property type="entry name" value="P-loop containing nucleoside triphosphate hydrolases"/>
    <property type="match status" value="1"/>
</dbReference>
<proteinExistence type="inferred from homology"/>
<accession>A0AAN9AT93</accession>
<feature type="region of interest" description="Disordered" evidence="10">
    <location>
        <begin position="1"/>
        <end position="22"/>
    </location>
</feature>
<feature type="compositionally biased region" description="Polar residues" evidence="10">
    <location>
        <begin position="13"/>
        <end position="22"/>
    </location>
</feature>
<dbReference type="EMBL" id="JBAMIC010000021">
    <property type="protein sequence ID" value="KAK7092846.1"/>
    <property type="molecule type" value="Genomic_DNA"/>
</dbReference>
<gene>
    <name evidence="13" type="ORF">V1264_008530</name>
</gene>
<comment type="function">
    <text evidence="9">Component of the origin recognition complex (ORC) that binds origins of replication.</text>
</comment>
<dbReference type="AlphaFoldDB" id="A0AAN9AT93"/>
<evidence type="ECO:0000256" key="10">
    <source>
        <dbReference type="SAM" id="MobiDB-lite"/>
    </source>
</evidence>
<dbReference type="Gene3D" id="3.40.50.300">
    <property type="entry name" value="P-loop containing nucleotide triphosphate hydrolases"/>
    <property type="match status" value="1"/>
</dbReference>
<keyword evidence="4 9" id="KW-0235">DNA replication</keyword>
<dbReference type="GO" id="GO:0005737">
    <property type="term" value="C:cytoplasm"/>
    <property type="evidence" value="ECO:0007669"/>
    <property type="project" value="UniProtKB-ARBA"/>
</dbReference>
<evidence type="ECO:0000256" key="8">
    <source>
        <dbReference type="ARBA" id="ARBA00023242"/>
    </source>
</evidence>
<evidence type="ECO:0000256" key="6">
    <source>
        <dbReference type="ARBA" id="ARBA00022840"/>
    </source>
</evidence>
<dbReference type="FunFam" id="3.40.50.300:FF:000649">
    <property type="entry name" value="Origin recognition complex subunit 4"/>
    <property type="match status" value="1"/>
</dbReference>
<evidence type="ECO:0000313" key="14">
    <source>
        <dbReference type="Proteomes" id="UP001374579"/>
    </source>
</evidence>
<evidence type="ECO:0000256" key="2">
    <source>
        <dbReference type="ARBA" id="ARBA00005334"/>
    </source>
</evidence>
<name>A0AAN9AT93_9CAEN</name>
<dbReference type="GO" id="GO:0005524">
    <property type="term" value="F:ATP binding"/>
    <property type="evidence" value="ECO:0007669"/>
    <property type="project" value="UniProtKB-KW"/>
</dbReference>
<dbReference type="InterPro" id="IPR016527">
    <property type="entry name" value="ORC4"/>
</dbReference>
<reference evidence="13 14" key="1">
    <citation type="submission" date="2024-02" db="EMBL/GenBank/DDBJ databases">
        <title>Chromosome-scale genome assembly of the rough periwinkle Littorina saxatilis.</title>
        <authorList>
            <person name="De Jode A."/>
            <person name="Faria R."/>
            <person name="Formenti G."/>
            <person name="Sims Y."/>
            <person name="Smith T.P."/>
            <person name="Tracey A."/>
            <person name="Wood J.M.D."/>
            <person name="Zagrodzka Z.B."/>
            <person name="Johannesson K."/>
            <person name="Butlin R.K."/>
            <person name="Leder E.H."/>
        </authorList>
    </citation>
    <scope>NUCLEOTIDE SEQUENCE [LARGE SCALE GENOMIC DNA]</scope>
    <source>
        <strain evidence="13">Snail1</strain>
        <tissue evidence="13">Muscle</tissue>
    </source>
</reference>
<dbReference type="InterPro" id="IPR027417">
    <property type="entry name" value="P-loop_NTPase"/>
</dbReference>
<feature type="domain" description="Orc1-like AAA ATPase" evidence="11">
    <location>
        <begin position="51"/>
        <end position="199"/>
    </location>
</feature>
<dbReference type="InterPro" id="IPR041664">
    <property type="entry name" value="AAA_16"/>
</dbReference>